<evidence type="ECO:0000313" key="1">
    <source>
        <dbReference type="EMBL" id="KAI7990298.1"/>
    </source>
</evidence>
<comment type="caution">
    <text evidence="1">The sequence shown here is derived from an EMBL/GenBank/DDBJ whole genome shotgun (WGS) entry which is preliminary data.</text>
</comment>
<organism evidence="1 2">
    <name type="scientific">Camellia lanceoleosa</name>
    <dbReference type="NCBI Taxonomy" id="1840588"/>
    <lineage>
        <taxon>Eukaryota</taxon>
        <taxon>Viridiplantae</taxon>
        <taxon>Streptophyta</taxon>
        <taxon>Embryophyta</taxon>
        <taxon>Tracheophyta</taxon>
        <taxon>Spermatophyta</taxon>
        <taxon>Magnoliopsida</taxon>
        <taxon>eudicotyledons</taxon>
        <taxon>Gunneridae</taxon>
        <taxon>Pentapetalae</taxon>
        <taxon>asterids</taxon>
        <taxon>Ericales</taxon>
        <taxon>Theaceae</taxon>
        <taxon>Camellia</taxon>
    </lineage>
</organism>
<gene>
    <name evidence="1" type="ORF">LOK49_LG12G00047</name>
</gene>
<keyword evidence="2" id="KW-1185">Reference proteome</keyword>
<protein>
    <submittedName>
        <fullName evidence="1">GDSL esterase/lipase</fullName>
    </submittedName>
</protein>
<accession>A0ACC0FNB2</accession>
<name>A0ACC0FNB2_9ERIC</name>
<proteinExistence type="predicted"/>
<reference evidence="1 2" key="1">
    <citation type="journal article" date="2022" name="Plant J.">
        <title>Chromosome-level genome of Camellia lanceoleosa provides a valuable resource for understanding genome evolution and self-incompatibility.</title>
        <authorList>
            <person name="Gong W."/>
            <person name="Xiao S."/>
            <person name="Wang L."/>
            <person name="Liao Z."/>
            <person name="Chang Y."/>
            <person name="Mo W."/>
            <person name="Hu G."/>
            <person name="Li W."/>
            <person name="Zhao G."/>
            <person name="Zhu H."/>
            <person name="Hu X."/>
            <person name="Ji K."/>
            <person name="Xiang X."/>
            <person name="Song Q."/>
            <person name="Yuan D."/>
            <person name="Jin S."/>
            <person name="Zhang L."/>
        </authorList>
    </citation>
    <scope>NUCLEOTIDE SEQUENCE [LARGE SCALE GENOMIC DNA]</scope>
    <source>
        <strain evidence="1">SQ_2022a</strain>
    </source>
</reference>
<dbReference type="EMBL" id="CM045770">
    <property type="protein sequence ID" value="KAI7990298.1"/>
    <property type="molecule type" value="Genomic_DNA"/>
</dbReference>
<dbReference type="Proteomes" id="UP001060215">
    <property type="component" value="Chromosome 13"/>
</dbReference>
<evidence type="ECO:0000313" key="2">
    <source>
        <dbReference type="Proteomes" id="UP001060215"/>
    </source>
</evidence>
<sequence>MTQASALFVFGDSTFDAGNNKIESGIAEHNRRFTNGLTADFMASASFPALFVFGDSTVDAGNNNKIERGITANFYPYGVDFNNQSTGRFTNGLTAADFMGTLLTSYYNNQSIGRSAADFMAFSLVDVPPRPAYHNLTESDRKRTTIAMAGINYGSSGCGIFTTTRPLERECCFNLEQQIDFFKETVQEDLPYLIPDPDARKQYLAKSIFFISMGANDYFFTYPTSNTKDPNEFAISLIFKLKIYLDILYEIGARQFIVNNIGPLGCLPSLRYETISGQCNEDMNNLIMPYNYWLPKWLKTWTHYDYSGITFVLADSYGLLNHMVYHPQEFGFKDVKHPCCGQDVNGKLECPPNATPCSNRDEYLFFDGNNNKIERGITANFYPYGVDFNNQSTGRFTNGLTAADLMGTLLTSYYNNQSIGRSAADFMAFSLVDVPPPRYHNLTESDRKRTTIAMAGINYGSSGCGIFTTTRPLESECFNLEQQIDFFKETVQEDLPYLIPDLDARKQYLAKSIFFISMGANDYFFTYPTSNTKDPNEFAISLIFELKIYLDCDEDMNNLIMPYNYRLPKWLKTWTRYDYSGITFVLADSYGLLNHMVYHPQEFGFKDVKHPCCGQDVNGKLECPPNATPCSNRDEYLFFDGAHTSQVANLEFALLCANATICTVIE</sequence>